<dbReference type="EMBL" id="ACIO01001148">
    <property type="protein sequence ID" value="EFC94394.1"/>
    <property type="molecule type" value="Genomic_DNA"/>
</dbReference>
<reference evidence="1 2" key="1">
    <citation type="submission" date="2010-01" db="EMBL/GenBank/DDBJ databases">
        <authorList>
            <person name="Weinstock G."/>
            <person name="Sodergren E."/>
            <person name="Clifton S."/>
            <person name="Fulton L."/>
            <person name="Fulton B."/>
            <person name="Courtney L."/>
            <person name="Fronick C."/>
            <person name="Harrison M."/>
            <person name="Strong C."/>
            <person name="Farmer C."/>
            <person name="Delahaunty K."/>
            <person name="Markovic C."/>
            <person name="Hall O."/>
            <person name="Minx P."/>
            <person name="Tomlinson C."/>
            <person name="Mitreva M."/>
            <person name="Nelson J."/>
            <person name="Hou S."/>
            <person name="Wollam A."/>
            <person name="Pepin K.H."/>
            <person name="Johnson M."/>
            <person name="Bhonagiri V."/>
            <person name="Nash W.E."/>
            <person name="Warren W."/>
            <person name="Chinwalla A."/>
            <person name="Mardis E.R."/>
            <person name="Wilson R.K."/>
        </authorList>
    </citation>
    <scope>NUCLEOTIDE SEQUENCE [LARGE SCALE GENOMIC DNA]</scope>
    <source>
        <strain evidence="1 2">DSM 13479</strain>
    </source>
</reference>
<organism evidence="1 2">
    <name type="scientific">Hungatella hathewayi DSM 13479</name>
    <dbReference type="NCBI Taxonomy" id="566550"/>
    <lineage>
        <taxon>Bacteria</taxon>
        <taxon>Bacillati</taxon>
        <taxon>Bacillota</taxon>
        <taxon>Clostridia</taxon>
        <taxon>Lachnospirales</taxon>
        <taxon>Lachnospiraceae</taxon>
        <taxon>Hungatella</taxon>
    </lineage>
</organism>
<dbReference type="HOGENOM" id="CLU_3044182_0_0_9"/>
<evidence type="ECO:0000313" key="2">
    <source>
        <dbReference type="Proteomes" id="UP000004968"/>
    </source>
</evidence>
<dbReference type="Proteomes" id="UP000004968">
    <property type="component" value="Unassembled WGS sequence"/>
</dbReference>
<proteinExistence type="predicted"/>
<evidence type="ECO:0000313" key="1">
    <source>
        <dbReference type="EMBL" id="EFC94394.1"/>
    </source>
</evidence>
<dbReference type="AlphaFoldDB" id="D3AUW3"/>
<comment type="caution">
    <text evidence="1">The sequence shown here is derived from an EMBL/GenBank/DDBJ whole genome shotgun (WGS) entry which is preliminary data.</text>
</comment>
<gene>
    <name evidence="1" type="ORF">CLOSTHATH_07433</name>
</gene>
<sequence length="54" mass="5964">MYIVPIPVSRKESPLRENAGAVEVNLTTEKIADINEKLGQMEIFSMFGGSPVKK</sequence>
<name>D3AUW3_9FIRM</name>
<protein>
    <submittedName>
        <fullName evidence="1">Uncharacterized protein</fullName>
    </submittedName>
</protein>
<accession>D3AUW3</accession>